<organism evidence="6 7">
    <name type="scientific">candidate division WWE3 bacterium RIFOXYC1_FULL_39_7</name>
    <dbReference type="NCBI Taxonomy" id="1802643"/>
    <lineage>
        <taxon>Bacteria</taxon>
        <taxon>Katanobacteria</taxon>
    </lineage>
</organism>
<evidence type="ECO:0000313" key="6">
    <source>
        <dbReference type="EMBL" id="OGC68731.1"/>
    </source>
</evidence>
<dbReference type="GO" id="GO:0005384">
    <property type="term" value="F:manganese ion transmembrane transporter activity"/>
    <property type="evidence" value="ECO:0007669"/>
    <property type="project" value="InterPro"/>
</dbReference>
<feature type="transmembrane region" description="Helical" evidence="5">
    <location>
        <begin position="111"/>
        <end position="128"/>
    </location>
</feature>
<protein>
    <recommendedName>
        <fullName evidence="8">VIT family protein</fullName>
    </recommendedName>
</protein>
<dbReference type="InterPro" id="IPR008217">
    <property type="entry name" value="Ccc1_fam"/>
</dbReference>
<proteinExistence type="predicted"/>
<evidence type="ECO:0000256" key="5">
    <source>
        <dbReference type="SAM" id="Phobius"/>
    </source>
</evidence>
<evidence type="ECO:0000256" key="4">
    <source>
        <dbReference type="ARBA" id="ARBA00023136"/>
    </source>
</evidence>
<evidence type="ECO:0000313" key="7">
    <source>
        <dbReference type="Proteomes" id="UP000179113"/>
    </source>
</evidence>
<sequence>MKLKISPDYIRNLIFGAEDSLVSTVGVLFGLASSNSYSLEQMLLVGFTLTGVEALSMGVGSFLTETEVHEVDHSSRHKDLPSIDGIIMFFSYFIFGIFVLLPYVILGVGTGKYISVLITFVALYFVGYMPTRKITDGTRMFLIAGSAIVVGYVISKIFENISF</sequence>
<dbReference type="CDD" id="cd01059">
    <property type="entry name" value="CCC1_like"/>
    <property type="match status" value="1"/>
</dbReference>
<reference evidence="6 7" key="1">
    <citation type="journal article" date="2016" name="Nat. Commun.">
        <title>Thousands of microbial genomes shed light on interconnected biogeochemical processes in an aquifer system.</title>
        <authorList>
            <person name="Anantharaman K."/>
            <person name="Brown C.T."/>
            <person name="Hug L.A."/>
            <person name="Sharon I."/>
            <person name="Castelle C.J."/>
            <person name="Probst A.J."/>
            <person name="Thomas B.C."/>
            <person name="Singh A."/>
            <person name="Wilkins M.J."/>
            <person name="Karaoz U."/>
            <person name="Brodie E.L."/>
            <person name="Williams K.H."/>
            <person name="Hubbard S.S."/>
            <person name="Banfield J.F."/>
        </authorList>
    </citation>
    <scope>NUCLEOTIDE SEQUENCE [LARGE SCALE GENOMIC DNA]</scope>
</reference>
<evidence type="ECO:0008006" key="8">
    <source>
        <dbReference type="Google" id="ProtNLM"/>
    </source>
</evidence>
<dbReference type="AlphaFoldDB" id="A0A1F4WH63"/>
<keyword evidence="3 5" id="KW-1133">Transmembrane helix</keyword>
<feature type="transmembrane region" description="Helical" evidence="5">
    <location>
        <begin position="85"/>
        <end position="105"/>
    </location>
</feature>
<evidence type="ECO:0000256" key="2">
    <source>
        <dbReference type="ARBA" id="ARBA00022692"/>
    </source>
</evidence>
<dbReference type="EMBL" id="MEWA01000033">
    <property type="protein sequence ID" value="OGC68731.1"/>
    <property type="molecule type" value="Genomic_DNA"/>
</dbReference>
<feature type="transmembrane region" description="Helical" evidence="5">
    <location>
        <begin position="44"/>
        <end position="64"/>
    </location>
</feature>
<gene>
    <name evidence="6" type="ORF">A2415_02145</name>
</gene>
<keyword evidence="4 5" id="KW-0472">Membrane</keyword>
<dbReference type="GO" id="GO:0012505">
    <property type="term" value="C:endomembrane system"/>
    <property type="evidence" value="ECO:0007669"/>
    <property type="project" value="UniProtKB-SubCell"/>
</dbReference>
<feature type="transmembrane region" description="Helical" evidence="5">
    <location>
        <begin position="140"/>
        <end position="158"/>
    </location>
</feature>
<evidence type="ECO:0000256" key="3">
    <source>
        <dbReference type="ARBA" id="ARBA00022989"/>
    </source>
</evidence>
<feature type="transmembrane region" description="Helical" evidence="5">
    <location>
        <begin position="12"/>
        <end position="32"/>
    </location>
</feature>
<comment type="caution">
    <text evidence="6">The sequence shown here is derived from an EMBL/GenBank/DDBJ whole genome shotgun (WGS) entry which is preliminary data.</text>
</comment>
<dbReference type="Proteomes" id="UP000179113">
    <property type="component" value="Unassembled WGS sequence"/>
</dbReference>
<accession>A0A1F4WH63</accession>
<evidence type="ECO:0000256" key="1">
    <source>
        <dbReference type="ARBA" id="ARBA00004127"/>
    </source>
</evidence>
<dbReference type="GO" id="GO:0030026">
    <property type="term" value="P:intracellular manganese ion homeostasis"/>
    <property type="evidence" value="ECO:0007669"/>
    <property type="project" value="InterPro"/>
</dbReference>
<keyword evidence="2 5" id="KW-0812">Transmembrane</keyword>
<name>A0A1F4WH63_UNCKA</name>
<comment type="subcellular location">
    <subcellularLocation>
        <location evidence="1">Endomembrane system</location>
        <topology evidence="1">Multi-pass membrane protein</topology>
    </subcellularLocation>
</comment>
<dbReference type="Pfam" id="PF01988">
    <property type="entry name" value="VIT1"/>
    <property type="match status" value="1"/>
</dbReference>